<keyword evidence="1" id="KW-0732">Signal</keyword>
<protein>
    <submittedName>
        <fullName evidence="2">Transcription regulation protein, putative</fullName>
    </submittedName>
</protein>
<dbReference type="EnsemblPlants" id="AES82054">
    <property type="protein sequence ID" value="AES82054"/>
    <property type="gene ID" value="MTR_7g104760"/>
</dbReference>
<dbReference type="eggNOG" id="ENOG502QWFR">
    <property type="taxonomic scope" value="Eukaryota"/>
</dbReference>
<evidence type="ECO:0000256" key="1">
    <source>
        <dbReference type="SAM" id="SignalP"/>
    </source>
</evidence>
<name>G7KQW2_MEDTR</name>
<dbReference type="OMA" id="VIHICCE"/>
<feature type="signal peptide" evidence="1">
    <location>
        <begin position="1"/>
        <end position="17"/>
    </location>
</feature>
<reference evidence="2 4" key="1">
    <citation type="journal article" date="2011" name="Nature">
        <title>The Medicago genome provides insight into the evolution of rhizobial symbioses.</title>
        <authorList>
            <person name="Young N.D."/>
            <person name="Debelle F."/>
            <person name="Oldroyd G.E."/>
            <person name="Geurts R."/>
            <person name="Cannon S.B."/>
            <person name="Udvardi M.K."/>
            <person name="Benedito V.A."/>
            <person name="Mayer K.F."/>
            <person name="Gouzy J."/>
            <person name="Schoof H."/>
            <person name="Van de Peer Y."/>
            <person name="Proost S."/>
            <person name="Cook D.R."/>
            <person name="Meyers B.C."/>
            <person name="Spannagl M."/>
            <person name="Cheung F."/>
            <person name="De Mita S."/>
            <person name="Krishnakumar V."/>
            <person name="Gundlach H."/>
            <person name="Zhou S."/>
            <person name="Mudge J."/>
            <person name="Bharti A.K."/>
            <person name="Murray J.D."/>
            <person name="Naoumkina M.A."/>
            <person name="Rosen B."/>
            <person name="Silverstein K.A."/>
            <person name="Tang H."/>
            <person name="Rombauts S."/>
            <person name="Zhao P.X."/>
            <person name="Zhou P."/>
            <person name="Barbe V."/>
            <person name="Bardou P."/>
            <person name="Bechner M."/>
            <person name="Bellec A."/>
            <person name="Berger A."/>
            <person name="Berges H."/>
            <person name="Bidwell S."/>
            <person name="Bisseling T."/>
            <person name="Choisne N."/>
            <person name="Couloux A."/>
            <person name="Denny R."/>
            <person name="Deshpande S."/>
            <person name="Dai X."/>
            <person name="Doyle J.J."/>
            <person name="Dudez A.M."/>
            <person name="Farmer A.D."/>
            <person name="Fouteau S."/>
            <person name="Franken C."/>
            <person name="Gibelin C."/>
            <person name="Gish J."/>
            <person name="Goldstein S."/>
            <person name="Gonzalez A.J."/>
            <person name="Green P.J."/>
            <person name="Hallab A."/>
            <person name="Hartog M."/>
            <person name="Hua A."/>
            <person name="Humphray S.J."/>
            <person name="Jeong D.H."/>
            <person name="Jing Y."/>
            <person name="Jocker A."/>
            <person name="Kenton S.M."/>
            <person name="Kim D.J."/>
            <person name="Klee K."/>
            <person name="Lai H."/>
            <person name="Lang C."/>
            <person name="Lin S."/>
            <person name="Macmil S.L."/>
            <person name="Magdelenat G."/>
            <person name="Matthews L."/>
            <person name="McCorrison J."/>
            <person name="Monaghan E.L."/>
            <person name="Mun J.H."/>
            <person name="Najar F.Z."/>
            <person name="Nicholson C."/>
            <person name="Noirot C."/>
            <person name="O'Bleness M."/>
            <person name="Paule C.R."/>
            <person name="Poulain J."/>
            <person name="Prion F."/>
            <person name="Qin B."/>
            <person name="Qu C."/>
            <person name="Retzel E.F."/>
            <person name="Riddle C."/>
            <person name="Sallet E."/>
            <person name="Samain S."/>
            <person name="Samson N."/>
            <person name="Sanders I."/>
            <person name="Saurat O."/>
            <person name="Scarpelli C."/>
            <person name="Schiex T."/>
            <person name="Segurens B."/>
            <person name="Severin A.J."/>
            <person name="Sherrier D.J."/>
            <person name="Shi R."/>
            <person name="Sims S."/>
            <person name="Singer S.R."/>
            <person name="Sinharoy S."/>
            <person name="Sterck L."/>
            <person name="Viollet A."/>
            <person name="Wang B.B."/>
            <person name="Wang K."/>
            <person name="Wang M."/>
            <person name="Wang X."/>
            <person name="Warfsmann J."/>
            <person name="Weissenbach J."/>
            <person name="White D.D."/>
            <person name="White J.D."/>
            <person name="Wiley G.B."/>
            <person name="Wincker P."/>
            <person name="Xing Y."/>
            <person name="Yang L."/>
            <person name="Yao Z."/>
            <person name="Ying F."/>
            <person name="Zhai J."/>
            <person name="Zhou L."/>
            <person name="Zuber A."/>
            <person name="Denarie J."/>
            <person name="Dixon R.A."/>
            <person name="May G.D."/>
            <person name="Schwartz D.C."/>
            <person name="Rogers J."/>
            <person name="Quetier F."/>
            <person name="Town C.D."/>
            <person name="Roe B.A."/>
        </authorList>
    </citation>
    <scope>NUCLEOTIDE SEQUENCE [LARGE SCALE GENOMIC DNA]</scope>
    <source>
        <strain evidence="2">A17</strain>
        <strain evidence="3 4">cv. Jemalong A17</strain>
    </source>
</reference>
<reference evidence="3" key="3">
    <citation type="submission" date="2015-04" db="UniProtKB">
        <authorList>
            <consortium name="EnsemblPlants"/>
        </authorList>
    </citation>
    <scope>IDENTIFICATION</scope>
    <source>
        <strain evidence="3">cv. Jemalong A17</strain>
    </source>
</reference>
<proteinExistence type="predicted"/>
<dbReference type="EMBL" id="CM001223">
    <property type="protein sequence ID" value="AES82054.1"/>
    <property type="molecule type" value="Genomic_DNA"/>
</dbReference>
<dbReference type="AlphaFoldDB" id="G7KQW2"/>
<keyword evidence="4" id="KW-1185">Reference proteome</keyword>
<evidence type="ECO:0000313" key="2">
    <source>
        <dbReference type="EMBL" id="AES82054.1"/>
    </source>
</evidence>
<dbReference type="PaxDb" id="3880-AES82054"/>
<dbReference type="HOGENOM" id="CLU_1838124_0_0_1"/>
<feature type="chain" id="PRO_5014573795" evidence="1">
    <location>
        <begin position="18"/>
        <end position="140"/>
    </location>
</feature>
<gene>
    <name evidence="2" type="ordered locus">MTR_7g104760</name>
</gene>
<accession>G7KQW2</accession>
<reference evidence="2 4" key="2">
    <citation type="journal article" date="2014" name="BMC Genomics">
        <title>An improved genome release (version Mt4.0) for the model legume Medicago truncatula.</title>
        <authorList>
            <person name="Tang H."/>
            <person name="Krishnakumar V."/>
            <person name="Bidwell S."/>
            <person name="Rosen B."/>
            <person name="Chan A."/>
            <person name="Zhou S."/>
            <person name="Gentzbittel L."/>
            <person name="Childs K.L."/>
            <person name="Yandell M."/>
            <person name="Gundlach H."/>
            <person name="Mayer K.F."/>
            <person name="Schwartz D.C."/>
            <person name="Town C.D."/>
        </authorList>
    </citation>
    <scope>GENOME REANNOTATION</scope>
    <source>
        <strain evidence="3 4">cv. Jemalong A17</strain>
    </source>
</reference>
<evidence type="ECO:0000313" key="4">
    <source>
        <dbReference type="Proteomes" id="UP000002051"/>
    </source>
</evidence>
<evidence type="ECO:0000313" key="3">
    <source>
        <dbReference type="EnsemblPlants" id="AES82054"/>
    </source>
</evidence>
<organism evidence="2 4">
    <name type="scientific">Medicago truncatula</name>
    <name type="common">Barrel medic</name>
    <name type="synonym">Medicago tribuloides</name>
    <dbReference type="NCBI Taxonomy" id="3880"/>
    <lineage>
        <taxon>Eukaryota</taxon>
        <taxon>Viridiplantae</taxon>
        <taxon>Streptophyta</taxon>
        <taxon>Embryophyta</taxon>
        <taxon>Tracheophyta</taxon>
        <taxon>Spermatophyta</taxon>
        <taxon>Magnoliopsida</taxon>
        <taxon>eudicotyledons</taxon>
        <taxon>Gunneridae</taxon>
        <taxon>Pentapetalae</taxon>
        <taxon>rosids</taxon>
        <taxon>fabids</taxon>
        <taxon>Fabales</taxon>
        <taxon>Fabaceae</taxon>
        <taxon>Papilionoideae</taxon>
        <taxon>50 kb inversion clade</taxon>
        <taxon>NPAAA clade</taxon>
        <taxon>Hologalegina</taxon>
        <taxon>IRL clade</taxon>
        <taxon>Trifolieae</taxon>
        <taxon>Medicago</taxon>
    </lineage>
</organism>
<dbReference type="Proteomes" id="UP000002051">
    <property type="component" value="Unassembled WGS sequence"/>
</dbReference>
<sequence>MVVQISLFIIIIQLSNGLFYCLSHTGCLRVFDPIEYTWSVLVVPPPKCLLESSTAKNSAKESFMIDHKGNIFVIHICCEVRTLDGVTLFASFLSSHSRTYVTGIMRNSVYFPKAHFYGKRCISFSLDDHRYYPTKQCLDL</sequence>